<dbReference type="Proteomes" id="UP000603453">
    <property type="component" value="Unassembled WGS sequence"/>
</dbReference>
<evidence type="ECO:0000313" key="4">
    <source>
        <dbReference type="EMBL" id="KAG2213034.1"/>
    </source>
</evidence>
<keyword evidence="5" id="KW-1185">Reference proteome</keyword>
<accession>A0A8H7RLA2</accession>
<evidence type="ECO:0000256" key="3">
    <source>
        <dbReference type="SAM" id="Phobius"/>
    </source>
</evidence>
<keyword evidence="1" id="KW-0880">Kelch repeat</keyword>
<keyword evidence="3" id="KW-1133">Transmembrane helix</keyword>
<evidence type="ECO:0000256" key="2">
    <source>
        <dbReference type="ARBA" id="ARBA00022737"/>
    </source>
</evidence>
<dbReference type="PANTHER" id="PTHR46093:SF18">
    <property type="entry name" value="FIBRONECTIN TYPE-III DOMAIN-CONTAINING PROTEIN"/>
    <property type="match status" value="1"/>
</dbReference>
<dbReference type="SUPFAM" id="SSF117281">
    <property type="entry name" value="Kelch motif"/>
    <property type="match status" value="1"/>
</dbReference>
<dbReference type="InterPro" id="IPR015915">
    <property type="entry name" value="Kelch-typ_b-propeller"/>
</dbReference>
<feature type="transmembrane region" description="Helical" evidence="3">
    <location>
        <begin position="381"/>
        <end position="402"/>
    </location>
</feature>
<name>A0A8H7RLA2_9FUNG</name>
<proteinExistence type="predicted"/>
<dbReference type="AlphaFoldDB" id="A0A8H7RLA2"/>
<gene>
    <name evidence="4" type="ORF">INT47_011183</name>
</gene>
<dbReference type="OrthoDB" id="10251809at2759"/>
<keyword evidence="2" id="KW-0677">Repeat</keyword>
<dbReference type="EMBL" id="JAEPRD010000004">
    <property type="protein sequence ID" value="KAG2213034.1"/>
    <property type="molecule type" value="Genomic_DNA"/>
</dbReference>
<comment type="caution">
    <text evidence="4">The sequence shown here is derived from an EMBL/GenBank/DDBJ whole genome shotgun (WGS) entry which is preliminary data.</text>
</comment>
<evidence type="ECO:0000256" key="1">
    <source>
        <dbReference type="ARBA" id="ARBA00022441"/>
    </source>
</evidence>
<keyword evidence="3" id="KW-0472">Membrane</keyword>
<protein>
    <recommendedName>
        <fullName evidence="6">Galactose oxidase</fullName>
    </recommendedName>
</protein>
<dbReference type="Gene3D" id="2.120.10.80">
    <property type="entry name" value="Kelch-type beta propeller"/>
    <property type="match status" value="1"/>
</dbReference>
<reference evidence="4" key="1">
    <citation type="submission" date="2020-12" db="EMBL/GenBank/DDBJ databases">
        <title>Metabolic potential, ecology and presence of endohyphal bacteria is reflected in genomic diversity of Mucoromycotina.</title>
        <authorList>
            <person name="Muszewska A."/>
            <person name="Okrasinska A."/>
            <person name="Steczkiewicz K."/>
            <person name="Drgas O."/>
            <person name="Orlowska M."/>
            <person name="Perlinska-Lenart U."/>
            <person name="Aleksandrzak-Piekarczyk T."/>
            <person name="Szatraj K."/>
            <person name="Zielenkiewicz U."/>
            <person name="Pilsyk S."/>
            <person name="Malc E."/>
            <person name="Mieczkowski P."/>
            <person name="Kruszewska J.S."/>
            <person name="Biernat P."/>
            <person name="Pawlowska J."/>
        </authorList>
    </citation>
    <scope>NUCLEOTIDE SEQUENCE</scope>
    <source>
        <strain evidence="4">WA0000017839</strain>
    </source>
</reference>
<keyword evidence="3" id="KW-0812">Transmembrane</keyword>
<dbReference type="CDD" id="cd21699">
    <property type="entry name" value="JMTM_APP_like"/>
    <property type="match status" value="1"/>
</dbReference>
<evidence type="ECO:0008006" key="6">
    <source>
        <dbReference type="Google" id="ProtNLM"/>
    </source>
</evidence>
<dbReference type="PANTHER" id="PTHR46093">
    <property type="entry name" value="ACYL-COA-BINDING DOMAIN-CONTAINING PROTEIN 5"/>
    <property type="match status" value="1"/>
</dbReference>
<organism evidence="4 5">
    <name type="scientific">Mucor saturninus</name>
    <dbReference type="NCBI Taxonomy" id="64648"/>
    <lineage>
        <taxon>Eukaryota</taxon>
        <taxon>Fungi</taxon>
        <taxon>Fungi incertae sedis</taxon>
        <taxon>Mucoromycota</taxon>
        <taxon>Mucoromycotina</taxon>
        <taxon>Mucoromycetes</taxon>
        <taxon>Mucorales</taxon>
        <taxon>Mucorineae</taxon>
        <taxon>Mucoraceae</taxon>
        <taxon>Mucor</taxon>
    </lineage>
</organism>
<evidence type="ECO:0000313" key="5">
    <source>
        <dbReference type="Proteomes" id="UP000603453"/>
    </source>
</evidence>
<sequence length="480" mass="53751">MTAINHASSQAVVPRYSAWSTSKDLSTQWESISTDTGGITLESRRFAQTLQLPDGNSMLISGGSGPGDIILKDQTLIFNGETRTWNRSVNYAEYPYGNRQIYNAASVYVPGFGVGFFGGEESTVYNNHSIPYVYKGVNITRGPDEYPGNMFNYIGYTNLTFFNINHPEQPWSYFPNQRNLPNAFTSFQESIFDYKTNRILYFGGVYWDTIDLHDISYDLRNITTFDMKNSQWGQQILQGNTPSVRQGHSVTLLDPDQRHVLLYGGQIASSSRVVTDYCFTLDLDTYQWKQHYLSVTDTISLLRTQHSALNIDNDTVFIVFGKDSLKTATLEPIMLNVTDPSRITLLDRYNVLAGPISNSTHANSDEASETGKSKLSSGATIGISVGCAFIGLIAIAALVFWMRKRSKAKTQMESTEVHLGFYSRYTNNRPIKPDSESTALNEKPDTVRNPQAKAWVTGFPNYDRSALKDEQSILQKPDGA</sequence>